<protein>
    <submittedName>
        <fullName evidence="1">Uncharacterized protein</fullName>
    </submittedName>
</protein>
<evidence type="ECO:0000313" key="2">
    <source>
        <dbReference type="Proteomes" id="UP000814033"/>
    </source>
</evidence>
<sequence length="430" mass="48191">MAEPDVPFIPPDEDVSFEEHEDHEEAVVTGHLLENPPRKRPRLVEEDEDMKPPASPPPTTIVRDSEFYLSDGSCILLVQNVLFNVHRTTLSKDSSTFSGMFSIPQGDALAEGQTDDKPVVLVGDTAPEFRNFLWALYALPHELMLVHSDASKLPRLIDIAKIANKYTFKSLETWALDAIVEIVTRRTTSASNMSISSAFSSPSTSQLSITSSKAQLMSNEQTVALVRLAQLCNHERLLTTMVDSLRKLMTGSIQNAYVAMTLADELDLRVLRGAAYLEIMQKASVIVARPSHKLAGLYPGEFDESSRLIVSQAQQLRLLSGFHRMSVAWEHLRAQPPNFDHAASCGLTWNQNNCMASWQNFWREKTKSDSVLLLGLADILGRLRAVLKEFDKWGSATYMHHDCRMNARRMIGEKIRSTGEELPDFFADDE</sequence>
<reference evidence="1" key="1">
    <citation type="submission" date="2021-02" db="EMBL/GenBank/DDBJ databases">
        <authorList>
            <consortium name="DOE Joint Genome Institute"/>
            <person name="Ahrendt S."/>
            <person name="Looney B.P."/>
            <person name="Miyauchi S."/>
            <person name="Morin E."/>
            <person name="Drula E."/>
            <person name="Courty P.E."/>
            <person name="Chicoki N."/>
            <person name="Fauchery L."/>
            <person name="Kohler A."/>
            <person name="Kuo A."/>
            <person name="Labutti K."/>
            <person name="Pangilinan J."/>
            <person name="Lipzen A."/>
            <person name="Riley R."/>
            <person name="Andreopoulos W."/>
            <person name="He G."/>
            <person name="Johnson J."/>
            <person name="Barry K.W."/>
            <person name="Grigoriev I.V."/>
            <person name="Nagy L."/>
            <person name="Hibbett D."/>
            <person name="Henrissat B."/>
            <person name="Matheny P.B."/>
            <person name="Labbe J."/>
            <person name="Martin F."/>
        </authorList>
    </citation>
    <scope>NUCLEOTIDE SEQUENCE</scope>
    <source>
        <strain evidence="1">FP105234-sp</strain>
    </source>
</reference>
<comment type="caution">
    <text evidence="1">The sequence shown here is derived from an EMBL/GenBank/DDBJ whole genome shotgun (WGS) entry which is preliminary data.</text>
</comment>
<gene>
    <name evidence="1" type="ORF">FA95DRAFT_1549397</name>
</gene>
<accession>A0ACB8R9Y8</accession>
<proteinExistence type="predicted"/>
<name>A0ACB8R9Y8_9AGAM</name>
<dbReference type="Proteomes" id="UP000814033">
    <property type="component" value="Unassembled WGS sequence"/>
</dbReference>
<keyword evidence="2" id="KW-1185">Reference proteome</keyword>
<dbReference type="EMBL" id="MU276165">
    <property type="protein sequence ID" value="KAI0040828.1"/>
    <property type="molecule type" value="Genomic_DNA"/>
</dbReference>
<evidence type="ECO:0000313" key="1">
    <source>
        <dbReference type="EMBL" id="KAI0040828.1"/>
    </source>
</evidence>
<reference evidence="1" key="2">
    <citation type="journal article" date="2022" name="New Phytol.">
        <title>Evolutionary transition to the ectomycorrhizal habit in the genomes of a hyperdiverse lineage of mushroom-forming fungi.</title>
        <authorList>
            <person name="Looney B."/>
            <person name="Miyauchi S."/>
            <person name="Morin E."/>
            <person name="Drula E."/>
            <person name="Courty P.E."/>
            <person name="Kohler A."/>
            <person name="Kuo A."/>
            <person name="LaButti K."/>
            <person name="Pangilinan J."/>
            <person name="Lipzen A."/>
            <person name="Riley R."/>
            <person name="Andreopoulos W."/>
            <person name="He G."/>
            <person name="Johnson J."/>
            <person name="Nolan M."/>
            <person name="Tritt A."/>
            <person name="Barry K.W."/>
            <person name="Grigoriev I.V."/>
            <person name="Nagy L.G."/>
            <person name="Hibbett D."/>
            <person name="Henrissat B."/>
            <person name="Matheny P.B."/>
            <person name="Labbe J."/>
            <person name="Martin F.M."/>
        </authorList>
    </citation>
    <scope>NUCLEOTIDE SEQUENCE</scope>
    <source>
        <strain evidence="1">FP105234-sp</strain>
    </source>
</reference>
<organism evidence="1 2">
    <name type="scientific">Auriscalpium vulgare</name>
    <dbReference type="NCBI Taxonomy" id="40419"/>
    <lineage>
        <taxon>Eukaryota</taxon>
        <taxon>Fungi</taxon>
        <taxon>Dikarya</taxon>
        <taxon>Basidiomycota</taxon>
        <taxon>Agaricomycotina</taxon>
        <taxon>Agaricomycetes</taxon>
        <taxon>Russulales</taxon>
        <taxon>Auriscalpiaceae</taxon>
        <taxon>Auriscalpium</taxon>
    </lineage>
</organism>